<dbReference type="EMBL" id="JAQOSO010000075">
    <property type="protein sequence ID" value="MDJ1175052.1"/>
    <property type="molecule type" value="Genomic_DNA"/>
</dbReference>
<reference evidence="1 2" key="1">
    <citation type="submission" date="2023-01" db="EMBL/GenBank/DDBJ databases">
        <title>Novel diversity within Roseofilum (Cyanobacteria; Desertifilaceae) from marine benthic mats with descriptions of four novel species.</title>
        <authorList>
            <person name="Wang Y."/>
            <person name="Berthold D.E."/>
            <person name="Hu J."/>
            <person name="Lefler F.W."/>
            <person name="Laughinghouse H.D. IV."/>
        </authorList>
    </citation>
    <scope>NUCLEOTIDE SEQUENCE [LARGE SCALE GENOMIC DNA]</scope>
    <source>
        <strain evidence="1 2">BLCC-M114</strain>
    </source>
</reference>
<dbReference type="InterPro" id="IPR006691">
    <property type="entry name" value="GyrA/parC_rep"/>
</dbReference>
<dbReference type="RefSeq" id="WP_347178826.1">
    <property type="nucleotide sequence ID" value="NZ_JAQOSO010000075.1"/>
</dbReference>
<comment type="caution">
    <text evidence="1">The sequence shown here is derived from an EMBL/GenBank/DDBJ whole genome shotgun (WGS) entry which is preliminary data.</text>
</comment>
<dbReference type="Gene3D" id="2.120.10.90">
    <property type="entry name" value="DNA gyrase/topoisomerase IV, subunit A, C-terminal"/>
    <property type="match status" value="1"/>
</dbReference>
<dbReference type="Proteomes" id="UP001235849">
    <property type="component" value="Unassembled WGS sequence"/>
</dbReference>
<dbReference type="InterPro" id="IPR035516">
    <property type="entry name" value="Gyrase/topoIV_suA_C"/>
</dbReference>
<evidence type="ECO:0000313" key="1">
    <source>
        <dbReference type="EMBL" id="MDJ1175052.1"/>
    </source>
</evidence>
<evidence type="ECO:0000313" key="2">
    <source>
        <dbReference type="Proteomes" id="UP001235849"/>
    </source>
</evidence>
<proteinExistence type="predicted"/>
<dbReference type="Pfam" id="PF03989">
    <property type="entry name" value="DNA_gyraseA_C"/>
    <property type="match status" value="1"/>
</dbReference>
<accession>A0ABT7B7A5</accession>
<keyword evidence="2" id="KW-1185">Reference proteome</keyword>
<organism evidence="1 2">
    <name type="scientific">Roseofilum capinflatum BLCC-M114</name>
    <dbReference type="NCBI Taxonomy" id="3022440"/>
    <lineage>
        <taxon>Bacteria</taxon>
        <taxon>Bacillati</taxon>
        <taxon>Cyanobacteriota</taxon>
        <taxon>Cyanophyceae</taxon>
        <taxon>Desertifilales</taxon>
        <taxon>Desertifilaceae</taxon>
        <taxon>Roseofilum</taxon>
        <taxon>Roseofilum capinflatum</taxon>
    </lineage>
</organism>
<gene>
    <name evidence="1" type="ORF">PMG25_13200</name>
</gene>
<dbReference type="SUPFAM" id="SSF101904">
    <property type="entry name" value="GyrA/ParC C-terminal domain-like"/>
    <property type="match status" value="1"/>
</dbReference>
<name>A0ABT7B7A5_9CYAN</name>
<sequence length="102" mass="11511">MLATSGGRILRLDLNSEQVPVLGRTAQGYQALRLRKQEQLVGCVVARPQDQILLVSESCLSYRLRKPSNQFTCWRGRDRSRSSLEGEIDKLLTRLGRKKAGL</sequence>
<protein>
    <submittedName>
        <fullName evidence="1">DNA gyrase C-terminal beta-propeller domain-containing protein</fullName>
    </submittedName>
</protein>